<feature type="signal peptide" evidence="4">
    <location>
        <begin position="1"/>
        <end position="20"/>
    </location>
</feature>
<dbReference type="AlphaFoldDB" id="A0A6G9ANC8"/>
<feature type="transmembrane region" description="Helical" evidence="3">
    <location>
        <begin position="203"/>
        <end position="222"/>
    </location>
</feature>
<dbReference type="Proteomes" id="UP000501802">
    <property type="component" value="Chromosome"/>
</dbReference>
<keyword evidence="7" id="KW-1185">Reference proteome</keyword>
<dbReference type="Pfam" id="PF13364">
    <property type="entry name" value="BetaGal_ABD2"/>
    <property type="match status" value="1"/>
</dbReference>
<evidence type="ECO:0000313" key="7">
    <source>
        <dbReference type="Proteomes" id="UP000501802"/>
    </source>
</evidence>
<feature type="transmembrane region" description="Helical" evidence="3">
    <location>
        <begin position="259"/>
        <end position="282"/>
    </location>
</feature>
<protein>
    <recommendedName>
        <fullName evidence="5">Beta-galactosidase jelly roll domain-containing protein</fullName>
    </recommendedName>
</protein>
<keyword evidence="4" id="KW-0732">Signal</keyword>
<dbReference type="InterPro" id="IPR008979">
    <property type="entry name" value="Galactose-bd-like_sf"/>
</dbReference>
<evidence type="ECO:0000313" key="6">
    <source>
        <dbReference type="EMBL" id="QIP13713.1"/>
    </source>
</evidence>
<evidence type="ECO:0000256" key="3">
    <source>
        <dbReference type="SAM" id="Phobius"/>
    </source>
</evidence>
<reference evidence="6 7" key="1">
    <citation type="submission" date="2020-03" db="EMBL/GenBank/DDBJ databases">
        <authorList>
            <person name="Kim M.K."/>
        </authorList>
    </citation>
    <scope>NUCLEOTIDE SEQUENCE [LARGE SCALE GENOMIC DNA]</scope>
    <source>
        <strain evidence="6 7">BT328</strain>
    </source>
</reference>
<organism evidence="6 7">
    <name type="scientific">Spirosoma aureum</name>
    <dbReference type="NCBI Taxonomy" id="2692134"/>
    <lineage>
        <taxon>Bacteria</taxon>
        <taxon>Pseudomonadati</taxon>
        <taxon>Bacteroidota</taxon>
        <taxon>Cytophagia</taxon>
        <taxon>Cytophagales</taxon>
        <taxon>Cytophagaceae</taxon>
        <taxon>Spirosoma</taxon>
    </lineage>
</organism>
<feature type="transmembrane region" description="Helical" evidence="3">
    <location>
        <begin position="229"/>
        <end position="247"/>
    </location>
</feature>
<dbReference type="InterPro" id="IPR025300">
    <property type="entry name" value="BetaGal_jelly_roll_dom"/>
</dbReference>
<feature type="domain" description="Beta-galactosidase jelly roll" evidence="5">
    <location>
        <begin position="46"/>
        <end position="135"/>
    </location>
</feature>
<gene>
    <name evidence="6" type="ORF">G8759_14335</name>
</gene>
<name>A0A6G9ANC8_9BACT</name>
<sequence length="321" mass="36534">MIRYASLFLVFVSLVSTGLSQPVFQIHSLPSDGILLNNGWHFHTGDNPAWANPTFNDSQWMVMNPTQDIKADSILWKAGQGWFRLRFSIDDSLAKQSLSLLIQQTGASQIFLNGQLIGKFGDLGTTNEQVQAVTPVNSAFIGMPVWHSGQQVLAIRFAIQKGIPYIVFADRPNTALSLRLIQTNHLGLQLEGNVSVYFDFLRAGLYFIFFIIHFALFWFNSWQKSNRYFFLYALLNSISCVLIGLAYEQVHLAATRMVFLISLNLVFLVGQLFLLTAIYTTFNQRRGIVYWGMVLYAVVRTCWGIKFCERVKFVVHDLNVH</sequence>
<dbReference type="SUPFAM" id="SSF49785">
    <property type="entry name" value="Galactose-binding domain-like"/>
    <property type="match status" value="1"/>
</dbReference>
<keyword evidence="3" id="KW-0472">Membrane</keyword>
<dbReference type="GO" id="GO:0004553">
    <property type="term" value="F:hydrolase activity, hydrolyzing O-glycosyl compounds"/>
    <property type="evidence" value="ECO:0007669"/>
    <property type="project" value="UniProtKB-ARBA"/>
</dbReference>
<keyword evidence="1" id="KW-0378">Hydrolase</keyword>
<dbReference type="Gene3D" id="2.60.120.260">
    <property type="entry name" value="Galactose-binding domain-like"/>
    <property type="match status" value="1"/>
</dbReference>
<proteinExistence type="predicted"/>
<dbReference type="EMBL" id="CP050063">
    <property type="protein sequence ID" value="QIP13713.1"/>
    <property type="molecule type" value="Genomic_DNA"/>
</dbReference>
<keyword evidence="3" id="KW-1133">Transmembrane helix</keyword>
<keyword evidence="2" id="KW-0326">Glycosidase</keyword>
<evidence type="ECO:0000259" key="5">
    <source>
        <dbReference type="Pfam" id="PF13364"/>
    </source>
</evidence>
<accession>A0A6G9ANC8</accession>
<evidence type="ECO:0000256" key="1">
    <source>
        <dbReference type="ARBA" id="ARBA00022801"/>
    </source>
</evidence>
<feature type="chain" id="PRO_5026280184" description="Beta-galactosidase jelly roll domain-containing protein" evidence="4">
    <location>
        <begin position="21"/>
        <end position="321"/>
    </location>
</feature>
<dbReference type="KEGG" id="spib:G8759_14335"/>
<evidence type="ECO:0000256" key="4">
    <source>
        <dbReference type="SAM" id="SignalP"/>
    </source>
</evidence>
<keyword evidence="3" id="KW-0812">Transmembrane</keyword>
<evidence type="ECO:0000256" key="2">
    <source>
        <dbReference type="ARBA" id="ARBA00023295"/>
    </source>
</evidence>